<keyword evidence="2" id="KW-0032">Aminotransferase</keyword>
<dbReference type="GO" id="GO:0046394">
    <property type="term" value="P:carboxylic acid biosynthetic process"/>
    <property type="evidence" value="ECO:0007669"/>
    <property type="project" value="UniProtKB-ARBA"/>
</dbReference>
<sequence>ILKDNGYVVREEKITKEDLFNADECFMSGTAAEITPVVSVDNKNINDGKVGEITKFVQQKYEEIIHGKDEKYFEWLDFVNE</sequence>
<dbReference type="GO" id="GO:0004084">
    <property type="term" value="F:branched-chain-amino-acid transaminase activity"/>
    <property type="evidence" value="ECO:0007669"/>
    <property type="project" value="UniProtKB-EC"/>
</dbReference>
<comment type="caution">
    <text evidence="2">The sequence shown here is derived from an EMBL/GenBank/DDBJ whole genome shotgun (WGS) entry which is preliminary data.</text>
</comment>
<dbReference type="InterPro" id="IPR036038">
    <property type="entry name" value="Aminotransferase-like"/>
</dbReference>
<dbReference type="InterPro" id="IPR001544">
    <property type="entry name" value="Aminotrans_IV"/>
</dbReference>
<dbReference type="EMBL" id="JABJNZ010000015">
    <property type="protein sequence ID" value="MBT4870096.1"/>
    <property type="molecule type" value="Genomic_DNA"/>
</dbReference>
<comment type="similarity">
    <text evidence="1">Belongs to the class-IV pyridoxal-phosphate-dependent aminotransferase family.</text>
</comment>
<reference evidence="2" key="1">
    <citation type="journal article" date="2021" name="ISME J.">
        <title>Mercury methylation by metabolically versatile and cosmopolitan marine bacteria.</title>
        <authorList>
            <person name="Lin H."/>
            <person name="Ascher D.B."/>
            <person name="Myung Y."/>
            <person name="Lamborg C.H."/>
            <person name="Hallam S.J."/>
            <person name="Gionfriddo C.M."/>
            <person name="Holt K.E."/>
            <person name="Moreau J.W."/>
        </authorList>
    </citation>
    <scope>NUCLEOTIDE SEQUENCE</scope>
    <source>
        <strain evidence="2">SI075_bin30</strain>
    </source>
</reference>
<keyword evidence="2" id="KW-0808">Transferase</keyword>
<gene>
    <name evidence="2" type="ORF">HON47_00795</name>
</gene>
<accession>A0A8T5GEY1</accession>
<dbReference type="InterPro" id="IPR043132">
    <property type="entry name" value="BCAT-like_C"/>
</dbReference>
<organism evidence="2 3">
    <name type="scientific">Candidatus Iainarchaeum sp</name>
    <dbReference type="NCBI Taxonomy" id="3101447"/>
    <lineage>
        <taxon>Archaea</taxon>
        <taxon>Candidatus Iainarchaeota</taxon>
        <taxon>Candidatus Iainarchaeia</taxon>
        <taxon>Candidatus Iainarchaeales</taxon>
        <taxon>Candidatus Iainarchaeaceae</taxon>
        <taxon>Candidatus Iainarchaeum</taxon>
    </lineage>
</organism>
<evidence type="ECO:0000256" key="1">
    <source>
        <dbReference type="ARBA" id="ARBA00009320"/>
    </source>
</evidence>
<evidence type="ECO:0000313" key="2">
    <source>
        <dbReference type="EMBL" id="MBT4870096.1"/>
    </source>
</evidence>
<protein>
    <submittedName>
        <fullName evidence="2">Branched chain amino acid aminotransferase</fullName>
        <ecNumber evidence="2">2.6.1.42</ecNumber>
    </submittedName>
</protein>
<proteinExistence type="inferred from homology"/>
<dbReference type="AlphaFoldDB" id="A0A8T5GEY1"/>
<evidence type="ECO:0000313" key="3">
    <source>
        <dbReference type="Proteomes" id="UP000722459"/>
    </source>
</evidence>
<dbReference type="SUPFAM" id="SSF56752">
    <property type="entry name" value="D-aminoacid aminotransferase-like PLP-dependent enzymes"/>
    <property type="match status" value="1"/>
</dbReference>
<dbReference type="InterPro" id="IPR050571">
    <property type="entry name" value="Class-IV_PLP-Dep_Aminotrnsfr"/>
</dbReference>
<name>A0A8T5GEY1_9ARCH</name>
<dbReference type="EC" id="2.6.1.42" evidence="2"/>
<dbReference type="PANTHER" id="PTHR42743:SF11">
    <property type="entry name" value="AMINODEOXYCHORISMATE LYASE"/>
    <property type="match status" value="1"/>
</dbReference>
<dbReference type="PANTHER" id="PTHR42743">
    <property type="entry name" value="AMINO-ACID AMINOTRANSFERASE"/>
    <property type="match status" value="1"/>
</dbReference>
<dbReference type="Gene3D" id="3.20.10.10">
    <property type="entry name" value="D-amino Acid Aminotransferase, subunit A, domain 2"/>
    <property type="match status" value="1"/>
</dbReference>
<feature type="non-terminal residue" evidence="2">
    <location>
        <position position="1"/>
    </location>
</feature>
<dbReference type="Pfam" id="PF01063">
    <property type="entry name" value="Aminotran_4"/>
    <property type="match status" value="1"/>
</dbReference>
<dbReference type="Proteomes" id="UP000722459">
    <property type="component" value="Unassembled WGS sequence"/>
</dbReference>